<dbReference type="InterPro" id="IPR029033">
    <property type="entry name" value="His_PPase_superfam"/>
</dbReference>
<organism evidence="1 2">
    <name type="scientific">Nonomuraea fuscirosea</name>
    <dbReference type="NCBI Taxonomy" id="1291556"/>
    <lineage>
        <taxon>Bacteria</taxon>
        <taxon>Bacillati</taxon>
        <taxon>Actinomycetota</taxon>
        <taxon>Actinomycetes</taxon>
        <taxon>Streptosporangiales</taxon>
        <taxon>Streptosporangiaceae</taxon>
        <taxon>Nonomuraea</taxon>
    </lineage>
</organism>
<proteinExistence type="predicted"/>
<dbReference type="GO" id="GO:0016791">
    <property type="term" value="F:phosphatase activity"/>
    <property type="evidence" value="ECO:0007669"/>
    <property type="project" value="TreeGrafter"/>
</dbReference>
<dbReference type="PANTHER" id="PTHR48100:SF1">
    <property type="entry name" value="HISTIDINE PHOSPHATASE FAMILY PROTEIN-RELATED"/>
    <property type="match status" value="1"/>
</dbReference>
<dbReference type="CDD" id="cd07067">
    <property type="entry name" value="HP_PGM_like"/>
    <property type="match status" value="1"/>
</dbReference>
<keyword evidence="2" id="KW-1185">Reference proteome</keyword>
<comment type="caution">
    <text evidence="1">The sequence shown here is derived from an EMBL/GenBank/DDBJ whole genome shotgun (WGS) entry which is preliminary data.</text>
</comment>
<dbReference type="Pfam" id="PF00300">
    <property type="entry name" value="His_Phos_1"/>
    <property type="match status" value="1"/>
</dbReference>
<reference evidence="1 2" key="1">
    <citation type="submission" date="2018-03" db="EMBL/GenBank/DDBJ databases">
        <title>Genomic Encyclopedia of Type Strains, Phase III (KMG-III): the genomes of soil and plant-associated and newly described type strains.</title>
        <authorList>
            <person name="Whitman W."/>
        </authorList>
    </citation>
    <scope>NUCLEOTIDE SEQUENCE [LARGE SCALE GENOMIC DNA]</scope>
    <source>
        <strain evidence="1 2">CGMCC 4.7104</strain>
    </source>
</reference>
<protein>
    <submittedName>
        <fullName evidence="1">Alpha-ribazole phosphatase/probable phosphoglycerate mutase</fullName>
    </submittedName>
</protein>
<name>A0A2T0N6T6_9ACTN</name>
<evidence type="ECO:0000313" key="2">
    <source>
        <dbReference type="Proteomes" id="UP000238312"/>
    </source>
</evidence>
<dbReference type="GO" id="GO:0005737">
    <property type="term" value="C:cytoplasm"/>
    <property type="evidence" value="ECO:0007669"/>
    <property type="project" value="TreeGrafter"/>
</dbReference>
<dbReference type="Gene3D" id="3.40.50.1240">
    <property type="entry name" value="Phosphoglycerate mutase-like"/>
    <property type="match status" value="1"/>
</dbReference>
<dbReference type="InterPro" id="IPR013078">
    <property type="entry name" value="His_Pase_superF_clade-1"/>
</dbReference>
<evidence type="ECO:0000313" key="1">
    <source>
        <dbReference type="EMBL" id="PRX68273.1"/>
    </source>
</evidence>
<dbReference type="RefSeq" id="WP_219911696.1">
    <property type="nucleotide sequence ID" value="NZ_PVNG01000003.1"/>
</dbReference>
<dbReference type="AlphaFoldDB" id="A0A2T0N6T6"/>
<dbReference type="SMART" id="SM00855">
    <property type="entry name" value="PGAM"/>
    <property type="match status" value="1"/>
</dbReference>
<dbReference type="SUPFAM" id="SSF53254">
    <property type="entry name" value="Phosphoglycerate mutase-like"/>
    <property type="match status" value="1"/>
</dbReference>
<sequence>MNDHVRLHCLRHAESENVVTGTAGAQPGAALTARGRVQASEAGLRLGGQGITHVYAGTAVRARQTAAIVAGTLGLTTGVTVVPGLEEVGLGRMEGTRDPAVRARTAEVLRSWVVDGDLDQAVADGESGHAVTARVTAALTSLVAAHPGGTIAVVGHVASLTAGLGVLCGLGGRVWGAPLPHAVPFLVEYGAGPGPTWRCPDWPGE</sequence>
<dbReference type="EMBL" id="PVNG01000003">
    <property type="protein sequence ID" value="PRX68273.1"/>
    <property type="molecule type" value="Genomic_DNA"/>
</dbReference>
<gene>
    <name evidence="1" type="ORF">B0I32_103234</name>
</gene>
<dbReference type="Proteomes" id="UP000238312">
    <property type="component" value="Unassembled WGS sequence"/>
</dbReference>
<dbReference type="InterPro" id="IPR050275">
    <property type="entry name" value="PGM_Phosphatase"/>
</dbReference>
<accession>A0A2T0N6T6</accession>
<dbReference type="PANTHER" id="PTHR48100">
    <property type="entry name" value="BROAD-SPECIFICITY PHOSPHATASE YOR283W-RELATED"/>
    <property type="match status" value="1"/>
</dbReference>